<proteinExistence type="predicted"/>
<comment type="caution">
    <text evidence="2">The sequence shown here is derived from an EMBL/GenBank/DDBJ whole genome shotgun (WGS) entry which is preliminary data.</text>
</comment>
<accession>A0A1W0W9M8</accession>
<dbReference type="OrthoDB" id="10676466at2759"/>
<dbReference type="Proteomes" id="UP000192578">
    <property type="component" value="Unassembled WGS sequence"/>
</dbReference>
<feature type="region of interest" description="Disordered" evidence="1">
    <location>
        <begin position="130"/>
        <end position="207"/>
    </location>
</feature>
<dbReference type="EMBL" id="MTYJ01000158">
    <property type="protein sequence ID" value="OQV11911.1"/>
    <property type="molecule type" value="Genomic_DNA"/>
</dbReference>
<feature type="region of interest" description="Disordered" evidence="1">
    <location>
        <begin position="52"/>
        <end position="101"/>
    </location>
</feature>
<sequence>MAEGYIPPRVSSSPPPFDADGFNDFDAMDSVEKDIASRPGFGDYDLESHEEGVFVQPPPNKSPFQNGFRTPAKPDLLQNGKKHLHSSEVTREESDNKHVTAVGSAKADYPASSLASASIQAEFCNAMLSSAADTPNPLDEDISTAALSTQGDKGNAGDAFDAQAGSTLIRSSDGVLTENSTTNLGEDSLQNDHDDAESLTDNSAPDVEVQDPTVDLVVDGLGESGMAGLAMGESAQLSSSVLTVHGHANSSQIVMAHETDAKSPADSAPTEEADFDEFSEWADFAGPSTVVTEVHSTPAEPTAAMDDANEDEWGEFSDFPTNAPAATPIPVALAFCAAISPKDLRVAFADTVVEAFPEQVESSLAITSCENIDLDRAPQGDSTVPFRQASSLWTSLKDLDETNALKFHWPSSSTRQAQLRSLNLSYLSAFTMQKKEPVPLNNARPSGGEILQPMKLDPAKPALTNGKTVSLHPEEPSQTEKFNNQLLDFLGPGTQSSGLPQLPAGLPADSKSPPTLIPKSIPPRSMLPVSGPPQHSMTSISSASSKTVTNGVTLKQKSDVEDVLARFRNLSFMQSKVLVAPPASSSSAAFNKVAKF</sequence>
<evidence type="ECO:0000256" key="1">
    <source>
        <dbReference type="SAM" id="MobiDB-lite"/>
    </source>
</evidence>
<dbReference type="AlphaFoldDB" id="A0A1W0W9M8"/>
<evidence type="ECO:0000313" key="3">
    <source>
        <dbReference type="Proteomes" id="UP000192578"/>
    </source>
</evidence>
<gene>
    <name evidence="2" type="ORF">BV898_13789</name>
</gene>
<evidence type="ECO:0008006" key="4">
    <source>
        <dbReference type="Google" id="ProtNLM"/>
    </source>
</evidence>
<reference evidence="3" key="1">
    <citation type="submission" date="2017-01" db="EMBL/GenBank/DDBJ databases">
        <title>Comparative genomics of anhydrobiosis in the tardigrade Hypsibius dujardini.</title>
        <authorList>
            <person name="Yoshida Y."/>
            <person name="Koutsovoulos G."/>
            <person name="Laetsch D."/>
            <person name="Stevens L."/>
            <person name="Kumar S."/>
            <person name="Horikawa D."/>
            <person name="Ishino K."/>
            <person name="Komine S."/>
            <person name="Tomita M."/>
            <person name="Blaxter M."/>
            <person name="Arakawa K."/>
        </authorList>
    </citation>
    <scope>NUCLEOTIDE SEQUENCE [LARGE SCALE GENOMIC DNA]</scope>
    <source>
        <strain evidence="3">Z151</strain>
    </source>
</reference>
<feature type="region of interest" description="Disordered" evidence="1">
    <location>
        <begin position="490"/>
        <end position="511"/>
    </location>
</feature>
<feature type="compositionally biased region" description="Basic and acidic residues" evidence="1">
    <location>
        <begin position="85"/>
        <end position="98"/>
    </location>
</feature>
<name>A0A1W0W9M8_HYPEX</name>
<protein>
    <recommendedName>
        <fullName evidence="4">Aftiphilin clathrin-binding box domain-containing protein</fullName>
    </recommendedName>
</protein>
<feature type="region of interest" description="Disordered" evidence="1">
    <location>
        <begin position="1"/>
        <end position="25"/>
    </location>
</feature>
<organism evidence="2 3">
    <name type="scientific">Hypsibius exemplaris</name>
    <name type="common">Freshwater tardigrade</name>
    <dbReference type="NCBI Taxonomy" id="2072580"/>
    <lineage>
        <taxon>Eukaryota</taxon>
        <taxon>Metazoa</taxon>
        <taxon>Ecdysozoa</taxon>
        <taxon>Tardigrada</taxon>
        <taxon>Eutardigrada</taxon>
        <taxon>Parachela</taxon>
        <taxon>Hypsibioidea</taxon>
        <taxon>Hypsibiidae</taxon>
        <taxon>Hypsibius</taxon>
    </lineage>
</organism>
<keyword evidence="3" id="KW-1185">Reference proteome</keyword>
<evidence type="ECO:0000313" key="2">
    <source>
        <dbReference type="EMBL" id="OQV11911.1"/>
    </source>
</evidence>